<dbReference type="InterPro" id="IPR005496">
    <property type="entry name" value="Integral_membrane_TerC"/>
</dbReference>
<protein>
    <submittedName>
        <fullName evidence="7">Integral membrane protein TerC</fullName>
    </submittedName>
</protein>
<sequence length="224" mass="24063" precursor="true">MHFLLSALSLILMDLLLAGDNALVIALAVRSLPARERRIGIAGGATAAVVLRVGLTVVAAHVLTIHYLQIAGGLAILWIALKVLIDASGEPSATVSPKHFWQAIWYIMIADLTMSIDNILAIAGASRGDYRLILFGLAVSIPFVVFSSDLLSRLMDRFPVLIYIGAGLLGKVGGDMILTDPFVVETWHPTPLFRYLVDAALVVAVIAAGRIICRKGPRCEPRSE</sequence>
<name>Q01N97_SOLUE</name>
<reference evidence="7" key="1">
    <citation type="submission" date="2006-10" db="EMBL/GenBank/DDBJ databases">
        <title>Complete sequence of Solibacter usitatus Ellin6076.</title>
        <authorList>
            <consortium name="US DOE Joint Genome Institute"/>
            <person name="Copeland A."/>
            <person name="Lucas S."/>
            <person name="Lapidus A."/>
            <person name="Barry K."/>
            <person name="Detter J.C."/>
            <person name="Glavina del Rio T."/>
            <person name="Hammon N."/>
            <person name="Israni S."/>
            <person name="Dalin E."/>
            <person name="Tice H."/>
            <person name="Pitluck S."/>
            <person name="Thompson L.S."/>
            <person name="Brettin T."/>
            <person name="Bruce D."/>
            <person name="Han C."/>
            <person name="Tapia R."/>
            <person name="Gilna P."/>
            <person name="Schmutz J."/>
            <person name="Larimer F."/>
            <person name="Land M."/>
            <person name="Hauser L."/>
            <person name="Kyrpides N."/>
            <person name="Mikhailova N."/>
            <person name="Janssen P.H."/>
            <person name="Kuske C.R."/>
            <person name="Richardson P."/>
        </authorList>
    </citation>
    <scope>NUCLEOTIDE SEQUENCE</scope>
    <source>
        <strain evidence="7">Ellin6076</strain>
    </source>
</reference>
<dbReference type="STRING" id="234267.Acid_1838"/>
<feature type="transmembrane region" description="Helical" evidence="6">
    <location>
        <begin position="192"/>
        <end position="213"/>
    </location>
</feature>
<feature type="transmembrane region" description="Helical" evidence="6">
    <location>
        <begin position="67"/>
        <end position="85"/>
    </location>
</feature>
<dbReference type="PANTHER" id="PTHR30238">
    <property type="entry name" value="MEMBRANE BOUND PREDICTED REDOX MODULATOR"/>
    <property type="match status" value="1"/>
</dbReference>
<keyword evidence="5 6" id="KW-0472">Membrane</keyword>
<keyword evidence="3 6" id="KW-0812">Transmembrane</keyword>
<dbReference type="AlphaFoldDB" id="Q01N97"/>
<dbReference type="PANTHER" id="PTHR30238:SF4">
    <property type="entry name" value="SLL1022 PROTEIN"/>
    <property type="match status" value="1"/>
</dbReference>
<dbReference type="InParanoid" id="Q01N97"/>
<dbReference type="FunCoup" id="Q01N97">
    <property type="interactions" value="167"/>
</dbReference>
<proteinExistence type="inferred from homology"/>
<dbReference type="EMBL" id="CP000473">
    <property type="protein sequence ID" value="ABJ82828.1"/>
    <property type="molecule type" value="Genomic_DNA"/>
</dbReference>
<dbReference type="Pfam" id="PF03741">
    <property type="entry name" value="TerC"/>
    <property type="match status" value="1"/>
</dbReference>
<organism evidence="7">
    <name type="scientific">Solibacter usitatus (strain Ellin6076)</name>
    <dbReference type="NCBI Taxonomy" id="234267"/>
    <lineage>
        <taxon>Bacteria</taxon>
        <taxon>Pseudomonadati</taxon>
        <taxon>Acidobacteriota</taxon>
        <taxon>Terriglobia</taxon>
        <taxon>Bryobacterales</taxon>
        <taxon>Solibacteraceae</taxon>
        <taxon>Candidatus Solibacter</taxon>
    </lineage>
</organism>
<evidence type="ECO:0000256" key="1">
    <source>
        <dbReference type="ARBA" id="ARBA00004141"/>
    </source>
</evidence>
<evidence type="ECO:0000256" key="3">
    <source>
        <dbReference type="ARBA" id="ARBA00022692"/>
    </source>
</evidence>
<evidence type="ECO:0000256" key="6">
    <source>
        <dbReference type="SAM" id="Phobius"/>
    </source>
</evidence>
<evidence type="ECO:0000313" key="7">
    <source>
        <dbReference type="EMBL" id="ABJ82828.1"/>
    </source>
</evidence>
<accession>Q01N97</accession>
<gene>
    <name evidence="7" type="ordered locus">Acid_1838</name>
</gene>
<dbReference type="eggNOG" id="COG0861">
    <property type="taxonomic scope" value="Bacteria"/>
</dbReference>
<evidence type="ECO:0000256" key="2">
    <source>
        <dbReference type="ARBA" id="ARBA00007511"/>
    </source>
</evidence>
<comment type="subcellular location">
    <subcellularLocation>
        <location evidence="1">Membrane</location>
        <topology evidence="1">Multi-pass membrane protein</topology>
    </subcellularLocation>
</comment>
<evidence type="ECO:0000256" key="4">
    <source>
        <dbReference type="ARBA" id="ARBA00022989"/>
    </source>
</evidence>
<dbReference type="NCBIfam" id="TIGR03717">
    <property type="entry name" value="R_switched_YjbE"/>
    <property type="match status" value="1"/>
</dbReference>
<feature type="transmembrane region" description="Helical" evidence="6">
    <location>
        <begin position="42"/>
        <end position="60"/>
    </location>
</feature>
<dbReference type="GO" id="GO:0016020">
    <property type="term" value="C:membrane"/>
    <property type="evidence" value="ECO:0007669"/>
    <property type="project" value="UniProtKB-SubCell"/>
</dbReference>
<feature type="transmembrane region" description="Helical" evidence="6">
    <location>
        <begin position="132"/>
        <end position="151"/>
    </location>
</feature>
<evidence type="ECO:0000256" key="5">
    <source>
        <dbReference type="ARBA" id="ARBA00023136"/>
    </source>
</evidence>
<feature type="transmembrane region" description="Helical" evidence="6">
    <location>
        <begin position="105"/>
        <end position="125"/>
    </location>
</feature>
<dbReference type="HOGENOM" id="CLU_070543_0_1_0"/>
<comment type="similarity">
    <text evidence="2">Belongs to the TerC family.</text>
</comment>
<keyword evidence="4 6" id="KW-1133">Transmembrane helix</keyword>
<dbReference type="InterPro" id="IPR022301">
    <property type="entry name" value="Integral_membrane_YjbE"/>
</dbReference>
<dbReference type="KEGG" id="sus:Acid_1838"/>